<keyword evidence="1" id="KW-0732">Signal</keyword>
<proteinExistence type="predicted"/>
<feature type="signal peptide" evidence="1">
    <location>
        <begin position="1"/>
        <end position="19"/>
    </location>
</feature>
<dbReference type="PROSITE" id="PS51257">
    <property type="entry name" value="PROKAR_LIPOPROTEIN"/>
    <property type="match status" value="1"/>
</dbReference>
<keyword evidence="3" id="KW-1185">Reference proteome</keyword>
<evidence type="ECO:0000313" key="3">
    <source>
        <dbReference type="Proteomes" id="UP001064971"/>
    </source>
</evidence>
<sequence length="161" mass="17164">MKKLLLLPTLLLAACASMAAPVAPLAPGDVLTLTGTTRSKEAVNVTLTVRTRGERDRDGDWEYDADGAKPDSAVIFVDGEQDFVMAVDSSDVVDDGGTRHETILACFAAPSGPGWRTAEGYLVQGDRMSFQILGQRLKSQSELAGLKTLAENAGDCHLTRK</sequence>
<protein>
    <recommendedName>
        <fullName evidence="4">Lipoprotein</fullName>
    </recommendedName>
</protein>
<feature type="chain" id="PRO_5046412149" description="Lipoprotein" evidence="1">
    <location>
        <begin position="20"/>
        <end position="161"/>
    </location>
</feature>
<evidence type="ECO:0000313" key="2">
    <source>
        <dbReference type="EMBL" id="BDP40280.1"/>
    </source>
</evidence>
<dbReference type="EMBL" id="AP026560">
    <property type="protein sequence ID" value="BDP40280.1"/>
    <property type="molecule type" value="Genomic_DNA"/>
</dbReference>
<evidence type="ECO:0008006" key="4">
    <source>
        <dbReference type="Google" id="ProtNLM"/>
    </source>
</evidence>
<reference evidence="2" key="1">
    <citation type="submission" date="2022-07" db="EMBL/GenBank/DDBJ databases">
        <title>Complete Genome Sequence of the Radioresistant Bacterium Deinococcus aetherius ST0316, Isolated from the Air Dust collected in Lower Stratosphere above Japan.</title>
        <authorList>
            <person name="Satoh K."/>
            <person name="Hagiwara K."/>
            <person name="Katsumata K."/>
            <person name="Kubo A."/>
            <person name="Yokobori S."/>
            <person name="Yamagishi A."/>
            <person name="Oono Y."/>
            <person name="Narumi I."/>
        </authorList>
    </citation>
    <scope>NUCLEOTIDE SEQUENCE</scope>
    <source>
        <strain evidence="2">ST0316</strain>
    </source>
</reference>
<organism evidence="2 3">
    <name type="scientific">Deinococcus aetherius</name>
    <dbReference type="NCBI Taxonomy" id="200252"/>
    <lineage>
        <taxon>Bacteria</taxon>
        <taxon>Thermotogati</taxon>
        <taxon>Deinococcota</taxon>
        <taxon>Deinococci</taxon>
        <taxon>Deinococcales</taxon>
        <taxon>Deinococcaceae</taxon>
        <taxon>Deinococcus</taxon>
    </lineage>
</organism>
<dbReference type="RefSeq" id="WP_264776150.1">
    <property type="nucleotide sequence ID" value="NZ_AP026560.1"/>
</dbReference>
<name>A0ABN6RAA2_9DEIO</name>
<evidence type="ECO:0000256" key="1">
    <source>
        <dbReference type="SAM" id="SignalP"/>
    </source>
</evidence>
<gene>
    <name evidence="2" type="ORF">DAETH_02490</name>
</gene>
<dbReference type="Proteomes" id="UP001064971">
    <property type="component" value="Chromosome"/>
</dbReference>
<accession>A0ABN6RAA2</accession>